<evidence type="ECO:0000313" key="2">
    <source>
        <dbReference type="Proteomes" id="UP000197153"/>
    </source>
</evidence>
<dbReference type="AlphaFoldDB" id="A0A248JV36"/>
<dbReference type="EMBL" id="CP022111">
    <property type="protein sequence ID" value="ASG22390.1"/>
    <property type="molecule type" value="Genomic_DNA"/>
</dbReference>
<reference evidence="1 2" key="1">
    <citation type="submission" date="2017-06" db="EMBL/GenBank/DDBJ databases">
        <title>Complete genome sequence of Nitrospirillum amazonense strain CBAmC, an endophytic nitrogen-fixing and plant growth-promoting bacterium, isolated from sugarcane.</title>
        <authorList>
            <person name="Schwab S."/>
            <person name="dos Santos Teixeira K.R."/>
            <person name="Simoes Araujo J.L."/>
            <person name="Soares Vidal M."/>
            <person name="Borges de Freitas H.R."/>
            <person name="Rivello Crivelaro A.L."/>
            <person name="Bueno de Camargo Nunes A."/>
            <person name="dos Santos C.M."/>
            <person name="Palmeira da Silva Rosa D."/>
            <person name="da Silva Padilha D."/>
            <person name="da Silva E."/>
            <person name="Araujo Terra L."/>
            <person name="Soares Mendes V."/>
            <person name="Farinelli L."/>
            <person name="Magalhaes Cruz L."/>
            <person name="Baldani J.I."/>
        </authorList>
    </citation>
    <scope>NUCLEOTIDE SEQUENCE [LARGE SCALE GENOMIC DNA]</scope>
    <source>
        <strain evidence="1 2">CBAmC</strain>
    </source>
</reference>
<gene>
    <name evidence="1" type="ORF">Y958_15675</name>
</gene>
<proteinExistence type="predicted"/>
<dbReference type="KEGG" id="nao:Y958_15675"/>
<organism evidence="1 2">
    <name type="scientific">Nitrospirillum viridazoti CBAmc</name>
    <dbReference type="NCBI Taxonomy" id="1441467"/>
    <lineage>
        <taxon>Bacteria</taxon>
        <taxon>Pseudomonadati</taxon>
        <taxon>Pseudomonadota</taxon>
        <taxon>Alphaproteobacteria</taxon>
        <taxon>Rhodospirillales</taxon>
        <taxon>Azospirillaceae</taxon>
        <taxon>Nitrospirillum</taxon>
        <taxon>Nitrospirillum viridazoti</taxon>
    </lineage>
</organism>
<protein>
    <submittedName>
        <fullName evidence="1">Uncharacterized protein</fullName>
    </submittedName>
</protein>
<keyword evidence="2" id="KW-1185">Reference proteome</keyword>
<sequence>MTVSMSAFHGRPELKQRLLDSIDALINQGHITGKRNAKSLTGLLSIDSEEFSDVYGLPPSLVLLLDVMPAYAGSAAAIAAWRDLVVAIEPGADLTLPLYGFLLMMLVPPRDDIDPSDITGRLSKLHQRLSAGEVVARAEWASLRNELVALSEEKFAPGDRRKLQYSVWEAAAWPLSSSPSILVQMFRSWGILSELVPDPEWSDADEARKDQVLNEIWQEQAPARTAGERPNYPALFSAREPDLAGRFEAHLFRANAGATARWIEAVNYLAMLFTRQGVTDQV</sequence>
<name>A0A248JV36_9PROT</name>
<evidence type="ECO:0000313" key="1">
    <source>
        <dbReference type="EMBL" id="ASG22390.1"/>
    </source>
</evidence>
<dbReference type="Proteomes" id="UP000197153">
    <property type="component" value="Chromosome 2"/>
</dbReference>
<accession>A0A248JV36</accession>